<organism evidence="10 11">
    <name type="scientific">Streptomyces zagrosensis</name>
    <dbReference type="NCBI Taxonomy" id="1042984"/>
    <lineage>
        <taxon>Bacteria</taxon>
        <taxon>Bacillati</taxon>
        <taxon>Actinomycetota</taxon>
        <taxon>Actinomycetes</taxon>
        <taxon>Kitasatosporales</taxon>
        <taxon>Streptomycetaceae</taxon>
        <taxon>Streptomyces</taxon>
    </lineage>
</organism>
<dbReference type="Pfam" id="PF02770">
    <property type="entry name" value="Acyl-CoA_dh_M"/>
    <property type="match status" value="1"/>
</dbReference>
<comment type="similarity">
    <text evidence="2 5">Belongs to the acyl-CoA dehydrogenase family.</text>
</comment>
<dbReference type="RefSeq" id="WP_184577357.1">
    <property type="nucleotide sequence ID" value="NZ_JACHJL010000020.1"/>
</dbReference>
<dbReference type="Gene3D" id="1.20.140.10">
    <property type="entry name" value="Butyryl-CoA Dehydrogenase, subunit A, domain 3"/>
    <property type="match status" value="1"/>
</dbReference>
<dbReference type="Proteomes" id="UP000588098">
    <property type="component" value="Unassembled WGS sequence"/>
</dbReference>
<evidence type="ECO:0000256" key="4">
    <source>
        <dbReference type="ARBA" id="ARBA00022827"/>
    </source>
</evidence>
<dbReference type="PANTHER" id="PTHR43884">
    <property type="entry name" value="ACYL-COA DEHYDROGENASE"/>
    <property type="match status" value="1"/>
</dbReference>
<dbReference type="InterPro" id="IPR036250">
    <property type="entry name" value="AcylCo_DH-like_C"/>
</dbReference>
<dbReference type="GO" id="GO:0050660">
    <property type="term" value="F:flavin adenine dinucleotide binding"/>
    <property type="evidence" value="ECO:0007669"/>
    <property type="project" value="InterPro"/>
</dbReference>
<dbReference type="InterPro" id="IPR006089">
    <property type="entry name" value="Acyl-CoA_DH_CS"/>
</dbReference>
<dbReference type="Gene3D" id="1.10.540.10">
    <property type="entry name" value="Acyl-CoA dehydrogenase/oxidase, N-terminal domain"/>
    <property type="match status" value="1"/>
</dbReference>
<reference evidence="10 11" key="1">
    <citation type="submission" date="2020-08" db="EMBL/GenBank/DDBJ databases">
        <title>Genomic Encyclopedia of Type Strains, Phase III (KMG-III): the genomes of soil and plant-associated and newly described type strains.</title>
        <authorList>
            <person name="Whitman W."/>
        </authorList>
    </citation>
    <scope>NUCLEOTIDE SEQUENCE [LARGE SCALE GENOMIC DNA]</scope>
    <source>
        <strain evidence="10 11">CECT 8305</strain>
    </source>
</reference>
<keyword evidence="5" id="KW-0560">Oxidoreductase</keyword>
<sequence length="392" mass="40482">MTGASRDRSHHRLPDDLPAAADTWERAGAVDRAGVRAVAAHGLLGLTVPAGYGGGGLSLRESVEAHREVAGHSPSLQSLLVVHGMVCHAVRRWGRPELREDLLPRLARGELLGAFALTEQEAGSDLRALRTRLREQDGQFLVTGRKRWVSFGQLADVLLVFGVGAGGGTSVLVPVGAGARVRPEQVTTGLRASRLADVVFHDTPVPPSAMVGRPGFGVPHVATDCLTVGRLFVAAAAVGVAEAAIGLAAAHAAARVVGGKPLGCRQLVRALLAEASVAAEAAWHTVCSAADTLDRAEPAAALAASRAKFGAAQAASLATAHASRVLGAGGLTEEHRLTRLDQAARTYQVIEGPTEVLKDLIGAAVVNQARGAAPHADGAVRAQEEDDRARTA</sequence>
<accession>A0A7W9QEV9</accession>
<dbReference type="PANTHER" id="PTHR43884:SF12">
    <property type="entry name" value="ISOVALERYL-COA DEHYDROGENASE, MITOCHONDRIAL-RELATED"/>
    <property type="match status" value="1"/>
</dbReference>
<feature type="domain" description="Acyl-CoA dehydrogenase/oxidase C-terminal" evidence="7">
    <location>
        <begin position="221"/>
        <end position="365"/>
    </location>
</feature>
<dbReference type="SUPFAM" id="SSF47203">
    <property type="entry name" value="Acyl-CoA dehydrogenase C-terminal domain-like"/>
    <property type="match status" value="1"/>
</dbReference>
<dbReference type="GO" id="GO:0003995">
    <property type="term" value="F:acyl-CoA dehydrogenase activity"/>
    <property type="evidence" value="ECO:0007669"/>
    <property type="project" value="InterPro"/>
</dbReference>
<protein>
    <submittedName>
        <fullName evidence="10">Alkylation response protein AidB-like acyl-CoA dehydrogenase</fullName>
    </submittedName>
</protein>
<dbReference type="InterPro" id="IPR037069">
    <property type="entry name" value="AcylCoA_DH/ox_N_sf"/>
</dbReference>
<dbReference type="Pfam" id="PF00441">
    <property type="entry name" value="Acyl-CoA_dh_1"/>
    <property type="match status" value="1"/>
</dbReference>
<feature type="region of interest" description="Disordered" evidence="6">
    <location>
        <begin position="372"/>
        <end position="392"/>
    </location>
</feature>
<dbReference type="Gene3D" id="2.40.110.10">
    <property type="entry name" value="Butyryl-CoA Dehydrogenase, subunit A, domain 2"/>
    <property type="match status" value="1"/>
</dbReference>
<evidence type="ECO:0000259" key="9">
    <source>
        <dbReference type="Pfam" id="PF02771"/>
    </source>
</evidence>
<gene>
    <name evidence="10" type="ORF">FHS42_006085</name>
</gene>
<evidence type="ECO:0000256" key="3">
    <source>
        <dbReference type="ARBA" id="ARBA00022630"/>
    </source>
</evidence>
<proteinExistence type="inferred from homology"/>
<keyword evidence="11" id="KW-1185">Reference proteome</keyword>
<evidence type="ECO:0000256" key="1">
    <source>
        <dbReference type="ARBA" id="ARBA00001974"/>
    </source>
</evidence>
<feature type="domain" description="Acyl-CoA oxidase/dehydrogenase middle" evidence="8">
    <location>
        <begin position="114"/>
        <end position="202"/>
    </location>
</feature>
<dbReference type="AlphaFoldDB" id="A0A7W9QEV9"/>
<keyword evidence="4 5" id="KW-0274">FAD</keyword>
<dbReference type="PROSITE" id="PS00072">
    <property type="entry name" value="ACYL_COA_DH_1"/>
    <property type="match status" value="1"/>
</dbReference>
<evidence type="ECO:0000256" key="2">
    <source>
        <dbReference type="ARBA" id="ARBA00009347"/>
    </source>
</evidence>
<dbReference type="InterPro" id="IPR046373">
    <property type="entry name" value="Acyl-CoA_Oxase/DH_mid-dom_sf"/>
</dbReference>
<dbReference type="EMBL" id="JACHJL010000020">
    <property type="protein sequence ID" value="MBB5938993.1"/>
    <property type="molecule type" value="Genomic_DNA"/>
</dbReference>
<dbReference type="InterPro" id="IPR013786">
    <property type="entry name" value="AcylCoA_DH/ox_N"/>
</dbReference>
<dbReference type="InterPro" id="IPR006091">
    <property type="entry name" value="Acyl-CoA_Oxase/DH_mid-dom"/>
</dbReference>
<evidence type="ECO:0000313" key="11">
    <source>
        <dbReference type="Proteomes" id="UP000588098"/>
    </source>
</evidence>
<keyword evidence="3 5" id="KW-0285">Flavoprotein</keyword>
<name>A0A7W9QEV9_9ACTN</name>
<dbReference type="SUPFAM" id="SSF56645">
    <property type="entry name" value="Acyl-CoA dehydrogenase NM domain-like"/>
    <property type="match status" value="1"/>
</dbReference>
<evidence type="ECO:0000313" key="10">
    <source>
        <dbReference type="EMBL" id="MBB5938993.1"/>
    </source>
</evidence>
<dbReference type="InterPro" id="IPR009075">
    <property type="entry name" value="AcylCo_DH/oxidase_C"/>
</dbReference>
<dbReference type="InterPro" id="IPR009100">
    <property type="entry name" value="AcylCoA_DH/oxidase_NM_dom_sf"/>
</dbReference>
<evidence type="ECO:0000256" key="6">
    <source>
        <dbReference type="SAM" id="MobiDB-lite"/>
    </source>
</evidence>
<dbReference type="Pfam" id="PF02771">
    <property type="entry name" value="Acyl-CoA_dh_N"/>
    <property type="match status" value="1"/>
</dbReference>
<feature type="domain" description="Acyl-CoA dehydrogenase/oxidase N-terminal" evidence="9">
    <location>
        <begin position="17"/>
        <end position="110"/>
    </location>
</feature>
<comment type="cofactor">
    <cofactor evidence="1 5">
        <name>FAD</name>
        <dbReference type="ChEBI" id="CHEBI:57692"/>
    </cofactor>
</comment>
<evidence type="ECO:0000256" key="5">
    <source>
        <dbReference type="RuleBase" id="RU362125"/>
    </source>
</evidence>
<comment type="caution">
    <text evidence="10">The sequence shown here is derived from an EMBL/GenBank/DDBJ whole genome shotgun (WGS) entry which is preliminary data.</text>
</comment>
<evidence type="ECO:0000259" key="8">
    <source>
        <dbReference type="Pfam" id="PF02770"/>
    </source>
</evidence>
<evidence type="ECO:0000259" key="7">
    <source>
        <dbReference type="Pfam" id="PF00441"/>
    </source>
</evidence>